<evidence type="ECO:0000313" key="6">
    <source>
        <dbReference type="EMBL" id="SAM41425.1"/>
    </source>
</evidence>
<evidence type="ECO:0008006" key="11">
    <source>
        <dbReference type="Google" id="ProtNLM"/>
    </source>
</evidence>
<dbReference type="Proteomes" id="UP000183509">
    <property type="component" value="Unassembled WGS sequence"/>
</dbReference>
<dbReference type="EMBL" id="LRHK01000001">
    <property type="protein sequence ID" value="KWX18978.1"/>
    <property type="molecule type" value="Genomic_DNA"/>
</dbReference>
<reference evidence="5 10" key="4">
    <citation type="submission" date="2017-05" db="EMBL/GenBank/DDBJ databases">
        <title>The Genome Sequence of Enterococcus faecium 6F2_DIV0138.</title>
        <authorList>
            <consortium name="The Broad Institute Genomics Platform"/>
            <consortium name="The Broad Institute Genomic Center for Infectious Diseases"/>
            <person name="Earl A."/>
            <person name="Manson A."/>
            <person name="Schwartman J."/>
            <person name="Gilmore M."/>
            <person name="Abouelleil A."/>
            <person name="Cao P."/>
            <person name="Chapman S."/>
            <person name="Cusick C."/>
            <person name="Shea T."/>
            <person name="Young S."/>
            <person name="Neafsey D."/>
            <person name="Nusbaum C."/>
            <person name="Birren B."/>
        </authorList>
    </citation>
    <scope>NUCLEOTIDE SEQUENCE [LARGE SCALE GENOMIC DNA]</scope>
    <source>
        <strain evidence="5 10">6F2_DIV0138</strain>
    </source>
</reference>
<evidence type="ECO:0000313" key="10">
    <source>
        <dbReference type="Proteomes" id="UP000194737"/>
    </source>
</evidence>
<dbReference type="PATRIC" id="fig|1352.1358.peg.1517"/>
<feature type="compositionally biased region" description="Low complexity" evidence="1">
    <location>
        <begin position="51"/>
        <end position="98"/>
    </location>
</feature>
<evidence type="ECO:0000313" key="4">
    <source>
        <dbReference type="EMBL" id="OOL82531.1"/>
    </source>
</evidence>
<organism evidence="4 9">
    <name type="scientific">Enterococcus faecium</name>
    <name type="common">Streptococcus faecium</name>
    <dbReference type="NCBI Taxonomy" id="1352"/>
    <lineage>
        <taxon>Bacteria</taxon>
        <taxon>Bacillati</taxon>
        <taxon>Bacillota</taxon>
        <taxon>Bacilli</taxon>
        <taxon>Lactobacillales</taxon>
        <taxon>Enterococcaceae</taxon>
        <taxon>Enterococcus</taxon>
    </lineage>
</organism>
<evidence type="ECO:0000256" key="1">
    <source>
        <dbReference type="SAM" id="MobiDB-lite"/>
    </source>
</evidence>
<dbReference type="RefSeq" id="WP_002289536.1">
    <property type="nucleotide sequence ID" value="NZ_AP026566.1"/>
</dbReference>
<dbReference type="EMBL" id="FKLM01000009">
    <property type="protein sequence ID" value="SAM41425.1"/>
    <property type="molecule type" value="Genomic_DNA"/>
</dbReference>
<sequence length="237" mass="25426">MKKLGFILLLVSLFLVGCTSPSKENSDPSATTDKSSIRQTSSAEKSSTQKSASTETNTSSTSSKVSEPNTSSTSSSTVETNISSSTIDTTSSQSSQSIDPLAGYSDLQIEYARVWLAIRGNTFRDTSGDFELHVIHYPAGTPIAPYDAGSAVYPKDVVMLTGKYSYQGVLVYSSNHDGTITSYPVPSHWQMPADQTSYPAFIRETTQEIIDNASVVAIPTGNPNDVKQLIDVTVIDN</sequence>
<evidence type="ECO:0000256" key="2">
    <source>
        <dbReference type="SAM" id="SignalP"/>
    </source>
</evidence>
<dbReference type="OMA" id="PLRWDSA"/>
<dbReference type="EMBL" id="NGLB01000001">
    <property type="protein sequence ID" value="OTN99627.1"/>
    <property type="molecule type" value="Genomic_DNA"/>
</dbReference>
<proteinExistence type="predicted"/>
<gene>
    <name evidence="5" type="ORF">A5804_001118</name>
    <name evidence="3" type="ORF">AWT83_11045</name>
    <name evidence="4" type="ORF">B1P95_08745</name>
    <name evidence="6" type="ORF">DTPHA_600897</name>
</gene>
<keyword evidence="2" id="KW-0732">Signal</keyword>
<dbReference type="EMBL" id="MVGJ01000042">
    <property type="protein sequence ID" value="OOL82531.1"/>
    <property type="molecule type" value="Genomic_DNA"/>
</dbReference>
<dbReference type="AlphaFoldDB" id="A0A132Z1F6"/>
<evidence type="ECO:0000313" key="9">
    <source>
        <dbReference type="Proteomes" id="UP000191171"/>
    </source>
</evidence>
<evidence type="ECO:0000313" key="3">
    <source>
        <dbReference type="EMBL" id="KWX18978.1"/>
    </source>
</evidence>
<dbReference type="Proteomes" id="UP000191171">
    <property type="component" value="Unassembled WGS sequence"/>
</dbReference>
<reference evidence="6 8" key="2">
    <citation type="submission" date="2016-04" db="EMBL/GenBank/DDBJ databases">
        <authorList>
            <person name="Millard A."/>
        </authorList>
    </citation>
    <scope>NUCLEOTIDE SEQUENCE [LARGE SCALE GENOMIC DNA]</scope>
    <source>
        <strain evidence="6">Isolate 22</strain>
    </source>
</reference>
<feature type="compositionally biased region" description="Polar residues" evidence="1">
    <location>
        <begin position="21"/>
        <end position="50"/>
    </location>
</feature>
<dbReference type="Proteomes" id="UP000194737">
    <property type="component" value="Unassembled WGS sequence"/>
</dbReference>
<reference evidence="4 9" key="3">
    <citation type="submission" date="2017-02" db="EMBL/GenBank/DDBJ databases">
        <title>Clonality and virulence of isolates of VRE in Hematopoietic Stem Cell Transplanted (HSCT) patients.</title>
        <authorList>
            <person name="Marchi A.P."/>
            <person name="Martins R.C."/>
            <person name="Marie S.K."/>
            <person name="Levin A.S."/>
            <person name="Costa S.F."/>
        </authorList>
    </citation>
    <scope>NUCLEOTIDE SEQUENCE [LARGE SCALE GENOMIC DNA]</scope>
    <source>
        <strain evidence="4 9">LIM1759</strain>
    </source>
</reference>
<feature type="region of interest" description="Disordered" evidence="1">
    <location>
        <begin position="21"/>
        <end position="98"/>
    </location>
</feature>
<feature type="chain" id="PRO_5044368440" description="Lipoprotein" evidence="2">
    <location>
        <begin position="25"/>
        <end position="237"/>
    </location>
</feature>
<protein>
    <recommendedName>
        <fullName evidence="11">Lipoprotein</fullName>
    </recommendedName>
</protein>
<reference evidence="3 7" key="1">
    <citation type="submission" date="2016-01" db="EMBL/GenBank/DDBJ databases">
        <title>Molecular Mechanisms for transfer of large genomic segments between Enterococcus faecium strains.</title>
        <authorList>
            <person name="Garcia-Solache M.A."/>
            <person name="Lebreton F."/>
            <person name="Mclaughlin R.E."/>
            <person name="Whiteaker J.D."/>
            <person name="Gilmore M.S."/>
            <person name="Rice L.B."/>
        </authorList>
    </citation>
    <scope>NUCLEOTIDE SEQUENCE [LARGE SCALE GENOMIC DNA]</scope>
    <source>
        <strain evidence="3 7">D344RRF x C68</strain>
    </source>
</reference>
<dbReference type="PROSITE" id="PS51257">
    <property type="entry name" value="PROKAR_LIPOPROTEIN"/>
    <property type="match status" value="1"/>
</dbReference>
<name>A0A132Z1F6_ENTFC</name>
<comment type="caution">
    <text evidence="4">The sequence shown here is derived from an EMBL/GenBank/DDBJ whole genome shotgun (WGS) entry which is preliminary data.</text>
</comment>
<accession>A0A132Z1F6</accession>
<feature type="signal peptide" evidence="2">
    <location>
        <begin position="1"/>
        <end position="24"/>
    </location>
</feature>
<evidence type="ECO:0000313" key="8">
    <source>
        <dbReference type="Proteomes" id="UP000183509"/>
    </source>
</evidence>
<evidence type="ECO:0000313" key="7">
    <source>
        <dbReference type="Proteomes" id="UP000070452"/>
    </source>
</evidence>
<evidence type="ECO:0000313" key="5">
    <source>
        <dbReference type="EMBL" id="OTN99627.1"/>
    </source>
</evidence>
<dbReference type="Proteomes" id="UP000070452">
    <property type="component" value="Unassembled WGS sequence"/>
</dbReference>